<name>A0A6C0EEQ5_9ZZZZ</name>
<reference evidence="2" key="1">
    <citation type="journal article" date="2020" name="Nature">
        <title>Giant virus diversity and host interactions through global metagenomics.</title>
        <authorList>
            <person name="Schulz F."/>
            <person name="Roux S."/>
            <person name="Paez-Espino D."/>
            <person name="Jungbluth S."/>
            <person name="Walsh D.A."/>
            <person name="Denef V.J."/>
            <person name="McMahon K.D."/>
            <person name="Konstantinidis K.T."/>
            <person name="Eloe-Fadrosh E.A."/>
            <person name="Kyrpides N.C."/>
            <person name="Woyke T."/>
        </authorList>
    </citation>
    <scope>NUCLEOTIDE SEQUENCE</scope>
    <source>
        <strain evidence="2">GVMAG-M-3300023179-2</strain>
    </source>
</reference>
<accession>A0A6C0EEQ5</accession>
<protein>
    <submittedName>
        <fullName evidence="2">Uncharacterized protein</fullName>
    </submittedName>
</protein>
<organism evidence="2">
    <name type="scientific">viral metagenome</name>
    <dbReference type="NCBI Taxonomy" id="1070528"/>
    <lineage>
        <taxon>unclassified sequences</taxon>
        <taxon>metagenomes</taxon>
        <taxon>organismal metagenomes</taxon>
    </lineage>
</organism>
<dbReference type="EMBL" id="MN739804">
    <property type="protein sequence ID" value="QHT26893.1"/>
    <property type="molecule type" value="Genomic_DNA"/>
</dbReference>
<dbReference type="AlphaFoldDB" id="A0A6C0EEQ5"/>
<evidence type="ECO:0000313" key="2">
    <source>
        <dbReference type="EMBL" id="QHT26893.1"/>
    </source>
</evidence>
<feature type="region of interest" description="Disordered" evidence="1">
    <location>
        <begin position="35"/>
        <end position="70"/>
    </location>
</feature>
<evidence type="ECO:0000256" key="1">
    <source>
        <dbReference type="SAM" id="MobiDB-lite"/>
    </source>
</evidence>
<proteinExistence type="predicted"/>
<sequence>MENEEISNDHTEWIIQYEKRKKENDEWFIKFEERKKERERERAERIKENEERMKENEERMKENEQRDKENEDWNKKNDDWWKKYEFGILRNHITTAIYDLYDYFKLNDIINLDEKTVIKLKIHANSSNTCPYFHDEIDSKHLINCKKIYLLNKLKELNDDQIKKIRFYNSDSNYLINEIIKYLENNIDKNIILRDNDDELEDITRWWKW</sequence>